<dbReference type="Proteomes" id="UP001163846">
    <property type="component" value="Unassembled WGS sequence"/>
</dbReference>
<reference evidence="2" key="1">
    <citation type="submission" date="2022-08" db="EMBL/GenBank/DDBJ databases">
        <authorList>
            <consortium name="DOE Joint Genome Institute"/>
            <person name="Min B."/>
            <person name="Riley R."/>
            <person name="Sierra-Patev S."/>
            <person name="Naranjo-Ortiz M."/>
            <person name="Looney B."/>
            <person name="Konkel Z."/>
            <person name="Slot J.C."/>
            <person name="Sakamoto Y."/>
            <person name="Steenwyk J.L."/>
            <person name="Rokas A."/>
            <person name="Carro J."/>
            <person name="Camarero S."/>
            <person name="Ferreira P."/>
            <person name="Molpeceres G."/>
            <person name="Ruiz-Duenas F.J."/>
            <person name="Serrano A."/>
            <person name="Henrissat B."/>
            <person name="Drula E."/>
            <person name="Hughes K.W."/>
            <person name="Mata J.L."/>
            <person name="Ishikawa N.K."/>
            <person name="Vargas-Isla R."/>
            <person name="Ushijima S."/>
            <person name="Smith C.A."/>
            <person name="Ahrendt S."/>
            <person name="Andreopoulos W."/>
            <person name="He G."/>
            <person name="Labutti K."/>
            <person name="Lipzen A."/>
            <person name="Ng V."/>
            <person name="Sandor L."/>
            <person name="Barry K."/>
            <person name="Martinez A.T."/>
            <person name="Xiao Y."/>
            <person name="Gibbons J.G."/>
            <person name="Terashima K."/>
            <person name="Hibbett D.S."/>
            <person name="Grigoriev I.V."/>
        </authorList>
    </citation>
    <scope>NUCLEOTIDE SEQUENCE</scope>
    <source>
        <strain evidence="2">TFB9207</strain>
    </source>
</reference>
<comment type="caution">
    <text evidence="2">The sequence shown here is derived from an EMBL/GenBank/DDBJ whole genome shotgun (WGS) entry which is preliminary data.</text>
</comment>
<sequence length="216" mass="25777">MYQTRPIIRRSLRPWRMLFRLSFPFPWRLPNPDPLPVSFLASISSPQFFYKRHDFLPTIRNLLLFRWRDTRTRALYRLYDAICLQDHVESVHEATYIWERLDWQLEDWPDPADPDPERYTVLAGIMEGLVESFNWRLGLGICRDRHKALQKRLERRRDEPEPLEECPSWPSQVPPSSHPIYLNLGGCSMEEMTTRLASPLFKRRNIFGESGSLMFV</sequence>
<proteinExistence type="predicted"/>
<dbReference type="AlphaFoldDB" id="A0AA38P0E4"/>
<evidence type="ECO:0000313" key="2">
    <source>
        <dbReference type="EMBL" id="KAJ3833875.1"/>
    </source>
</evidence>
<protein>
    <submittedName>
        <fullName evidence="2">Uncharacterized protein</fullName>
    </submittedName>
</protein>
<evidence type="ECO:0000313" key="3">
    <source>
        <dbReference type="Proteomes" id="UP001163846"/>
    </source>
</evidence>
<dbReference type="EMBL" id="MU806619">
    <property type="protein sequence ID" value="KAJ3833875.1"/>
    <property type="molecule type" value="Genomic_DNA"/>
</dbReference>
<name>A0AA38P0E4_9AGAR</name>
<organism evidence="2 3">
    <name type="scientific">Lentinula raphanica</name>
    <dbReference type="NCBI Taxonomy" id="153919"/>
    <lineage>
        <taxon>Eukaryota</taxon>
        <taxon>Fungi</taxon>
        <taxon>Dikarya</taxon>
        <taxon>Basidiomycota</taxon>
        <taxon>Agaricomycotina</taxon>
        <taxon>Agaricomycetes</taxon>
        <taxon>Agaricomycetidae</taxon>
        <taxon>Agaricales</taxon>
        <taxon>Marasmiineae</taxon>
        <taxon>Omphalotaceae</taxon>
        <taxon>Lentinula</taxon>
    </lineage>
</organism>
<evidence type="ECO:0000256" key="1">
    <source>
        <dbReference type="SAM" id="MobiDB-lite"/>
    </source>
</evidence>
<feature type="region of interest" description="Disordered" evidence="1">
    <location>
        <begin position="154"/>
        <end position="174"/>
    </location>
</feature>
<accession>A0AA38P0E4</accession>
<gene>
    <name evidence="2" type="ORF">F5878DRAFT_384872</name>
</gene>
<keyword evidence="3" id="KW-1185">Reference proteome</keyword>